<proteinExistence type="predicted"/>
<protein>
    <submittedName>
        <fullName evidence="2">Uncharacterized protein</fullName>
    </submittedName>
</protein>
<dbReference type="AlphaFoldDB" id="A0AAU9G421"/>
<sequence length="203" mass="22782">MDTGLSVVTKSRRNRDSIFEGKNRRTAIASRAVGSERKKQQAAASTCVRKGGSASKQRGKEITSVSEQAWQQTRENKLNESGRESRARTMNNTVAEQANTHSRMGEQSAGKRKHTTHIKVDKRSTTQREQGGASVSEANERSGSEMSQSRECKHGWSLSEREKESEREHQLKKKSMSRLISSKQQINGTRHQTISQRPGTRTE</sequence>
<evidence type="ECO:0000313" key="2">
    <source>
        <dbReference type="EMBL" id="BFG02276.1"/>
    </source>
</evidence>
<feature type="compositionally biased region" description="Polar residues" evidence="1">
    <location>
        <begin position="178"/>
        <end position="203"/>
    </location>
</feature>
<evidence type="ECO:0000313" key="3">
    <source>
        <dbReference type="Proteomes" id="UP001500889"/>
    </source>
</evidence>
<dbReference type="Proteomes" id="UP001500889">
    <property type="component" value="Chromosome A"/>
</dbReference>
<feature type="compositionally biased region" description="Basic and acidic residues" evidence="1">
    <location>
        <begin position="14"/>
        <end position="23"/>
    </location>
</feature>
<gene>
    <name evidence="2" type="ORF">DMAD_01831</name>
</gene>
<feature type="region of interest" description="Disordered" evidence="1">
    <location>
        <begin position="1"/>
        <end position="203"/>
    </location>
</feature>
<dbReference type="EMBL" id="AP029266">
    <property type="protein sequence ID" value="BFG02276.1"/>
    <property type="molecule type" value="Genomic_DNA"/>
</dbReference>
<organism evidence="2 3">
    <name type="scientific">Drosophila madeirensis</name>
    <name type="common">Fruit fly</name>
    <dbReference type="NCBI Taxonomy" id="30013"/>
    <lineage>
        <taxon>Eukaryota</taxon>
        <taxon>Metazoa</taxon>
        <taxon>Ecdysozoa</taxon>
        <taxon>Arthropoda</taxon>
        <taxon>Hexapoda</taxon>
        <taxon>Insecta</taxon>
        <taxon>Pterygota</taxon>
        <taxon>Neoptera</taxon>
        <taxon>Endopterygota</taxon>
        <taxon>Diptera</taxon>
        <taxon>Brachycera</taxon>
        <taxon>Muscomorpha</taxon>
        <taxon>Ephydroidea</taxon>
        <taxon>Drosophilidae</taxon>
        <taxon>Drosophila</taxon>
        <taxon>Sophophora</taxon>
    </lineage>
</organism>
<feature type="compositionally biased region" description="Polar residues" evidence="1">
    <location>
        <begin position="63"/>
        <end position="73"/>
    </location>
</feature>
<keyword evidence="3" id="KW-1185">Reference proteome</keyword>
<accession>A0AAU9G421</accession>
<feature type="compositionally biased region" description="Basic and acidic residues" evidence="1">
    <location>
        <begin position="138"/>
        <end position="169"/>
    </location>
</feature>
<evidence type="ECO:0000256" key="1">
    <source>
        <dbReference type="SAM" id="MobiDB-lite"/>
    </source>
</evidence>
<feature type="compositionally biased region" description="Polar residues" evidence="1">
    <location>
        <begin position="88"/>
        <end position="102"/>
    </location>
</feature>
<name>A0AAU9G421_DROMD</name>
<reference evidence="2 3" key="1">
    <citation type="submission" date="2024-02" db="EMBL/GenBank/DDBJ databases">
        <title>A chromosome-level genome assembly of Drosophila madeirensis, a fruit fly species endemic to Madeira island.</title>
        <authorList>
            <person name="Tomihara K."/>
            <person name="Llopart A."/>
            <person name="Yamamoto D."/>
        </authorList>
    </citation>
    <scope>NUCLEOTIDE SEQUENCE [LARGE SCALE GENOMIC DNA]</scope>
    <source>
        <strain evidence="2 3">RF1</strain>
    </source>
</reference>
<feature type="compositionally biased region" description="Basic and acidic residues" evidence="1">
    <location>
        <begin position="74"/>
        <end position="87"/>
    </location>
</feature>